<evidence type="ECO:0000256" key="6">
    <source>
        <dbReference type="ARBA" id="ARBA00022618"/>
    </source>
</evidence>
<keyword evidence="5 16" id="KW-0963">Cytoplasm</keyword>
<dbReference type="InterPro" id="IPR016167">
    <property type="entry name" value="FAD-bd_PCMH_sub1"/>
</dbReference>
<dbReference type="GO" id="GO:0051301">
    <property type="term" value="P:cell division"/>
    <property type="evidence" value="ECO:0007669"/>
    <property type="project" value="UniProtKB-KW"/>
</dbReference>
<dbReference type="InterPro" id="IPR036318">
    <property type="entry name" value="FAD-bd_PCMH-like_sf"/>
</dbReference>
<dbReference type="InterPro" id="IPR003170">
    <property type="entry name" value="MurB"/>
</dbReference>
<proteinExistence type="inferred from homology"/>
<evidence type="ECO:0000256" key="14">
    <source>
        <dbReference type="ARBA" id="ARBA00023316"/>
    </source>
</evidence>
<dbReference type="GO" id="GO:0071949">
    <property type="term" value="F:FAD binding"/>
    <property type="evidence" value="ECO:0007669"/>
    <property type="project" value="InterPro"/>
</dbReference>
<dbReference type="InterPro" id="IPR016169">
    <property type="entry name" value="FAD-bd_PCMH_sub2"/>
</dbReference>
<evidence type="ECO:0000256" key="15">
    <source>
        <dbReference type="ARBA" id="ARBA00048914"/>
    </source>
</evidence>
<evidence type="ECO:0000256" key="5">
    <source>
        <dbReference type="ARBA" id="ARBA00022490"/>
    </source>
</evidence>
<dbReference type="AlphaFoldDB" id="A0A0G0Q2T3"/>
<reference evidence="18 19" key="1">
    <citation type="journal article" date="2015" name="Nature">
        <title>rRNA introns, odd ribosomes, and small enigmatic genomes across a large radiation of phyla.</title>
        <authorList>
            <person name="Brown C.T."/>
            <person name="Hug L.A."/>
            <person name="Thomas B.C."/>
            <person name="Sharon I."/>
            <person name="Castelle C.J."/>
            <person name="Singh A."/>
            <person name="Wilkins M.J."/>
            <person name="Williams K.H."/>
            <person name="Banfield J.F."/>
        </authorList>
    </citation>
    <scope>NUCLEOTIDE SEQUENCE [LARGE SCALE GENOMIC DNA]</scope>
</reference>
<dbReference type="GO" id="GO:0008762">
    <property type="term" value="F:UDP-N-acetylmuramate dehydrogenase activity"/>
    <property type="evidence" value="ECO:0007669"/>
    <property type="project" value="UniProtKB-UniRule"/>
</dbReference>
<dbReference type="PATRIC" id="fig|1618450.3.peg.5"/>
<keyword evidence="11 16" id="KW-0573">Peptidoglycan synthesis</keyword>
<dbReference type="NCBIfam" id="TIGR00179">
    <property type="entry name" value="murB"/>
    <property type="match status" value="1"/>
</dbReference>
<comment type="caution">
    <text evidence="18">The sequence shown here is derived from an EMBL/GenBank/DDBJ whole genome shotgun (WGS) entry which is preliminary data.</text>
</comment>
<evidence type="ECO:0000256" key="11">
    <source>
        <dbReference type="ARBA" id="ARBA00022984"/>
    </source>
</evidence>
<comment type="subcellular location">
    <subcellularLocation>
        <location evidence="3 16">Cytoplasm</location>
    </subcellularLocation>
</comment>
<dbReference type="Pfam" id="PF02873">
    <property type="entry name" value="MurB_C"/>
    <property type="match status" value="1"/>
</dbReference>
<evidence type="ECO:0000256" key="3">
    <source>
        <dbReference type="ARBA" id="ARBA00004496"/>
    </source>
</evidence>
<dbReference type="Gene3D" id="3.30.465.10">
    <property type="match status" value="1"/>
</dbReference>
<comment type="cofactor">
    <cofactor evidence="1 16">
        <name>FAD</name>
        <dbReference type="ChEBI" id="CHEBI:57692"/>
    </cofactor>
</comment>
<keyword evidence="14 16" id="KW-0961">Cell wall biogenesis/degradation</keyword>
<evidence type="ECO:0000256" key="10">
    <source>
        <dbReference type="ARBA" id="ARBA00022960"/>
    </source>
</evidence>
<keyword evidence="8 16" id="KW-0274">FAD</keyword>
<dbReference type="GO" id="GO:0071555">
    <property type="term" value="P:cell wall organization"/>
    <property type="evidence" value="ECO:0007669"/>
    <property type="project" value="UniProtKB-KW"/>
</dbReference>
<dbReference type="PROSITE" id="PS51387">
    <property type="entry name" value="FAD_PCMH"/>
    <property type="match status" value="1"/>
</dbReference>
<dbReference type="Gene3D" id="3.90.78.10">
    <property type="entry name" value="UDP-N-acetylenolpyruvoylglucosamine reductase, C-terminal domain"/>
    <property type="match status" value="1"/>
</dbReference>
<keyword evidence="12 16" id="KW-0560">Oxidoreductase</keyword>
<feature type="active site" evidence="16">
    <location>
        <position position="324"/>
    </location>
</feature>
<dbReference type="UniPathway" id="UPA00219"/>
<feature type="domain" description="FAD-binding PCMH-type" evidence="17">
    <location>
        <begin position="32"/>
        <end position="213"/>
    </location>
</feature>
<feature type="active site" description="Proton donor" evidence="16">
    <location>
        <position position="242"/>
    </location>
</feature>
<comment type="catalytic activity">
    <reaction evidence="15 16">
        <text>UDP-N-acetyl-alpha-D-muramate + NADP(+) = UDP-N-acetyl-3-O-(1-carboxyvinyl)-alpha-D-glucosamine + NADPH + H(+)</text>
        <dbReference type="Rhea" id="RHEA:12248"/>
        <dbReference type="ChEBI" id="CHEBI:15378"/>
        <dbReference type="ChEBI" id="CHEBI:57783"/>
        <dbReference type="ChEBI" id="CHEBI:58349"/>
        <dbReference type="ChEBI" id="CHEBI:68483"/>
        <dbReference type="ChEBI" id="CHEBI:70757"/>
        <dbReference type="EC" id="1.3.1.98"/>
    </reaction>
</comment>
<dbReference type="Proteomes" id="UP000034539">
    <property type="component" value="Unassembled WGS sequence"/>
</dbReference>
<evidence type="ECO:0000256" key="8">
    <source>
        <dbReference type="ARBA" id="ARBA00022827"/>
    </source>
</evidence>
<keyword evidence="7 16" id="KW-0285">Flavoprotein</keyword>
<gene>
    <name evidence="16" type="primary">murB</name>
    <name evidence="18" type="ORF">UT63_C0001G0005</name>
</gene>
<evidence type="ECO:0000256" key="13">
    <source>
        <dbReference type="ARBA" id="ARBA00023306"/>
    </source>
</evidence>
<dbReference type="HAMAP" id="MF_00037">
    <property type="entry name" value="MurB"/>
    <property type="match status" value="1"/>
</dbReference>
<comment type="pathway">
    <text evidence="4 16">Cell wall biogenesis; peptidoglycan biosynthesis.</text>
</comment>
<dbReference type="SUPFAM" id="SSF56194">
    <property type="entry name" value="Uridine diphospho-N-Acetylenolpyruvylglucosamine reductase, MurB, C-terminal domain"/>
    <property type="match status" value="1"/>
</dbReference>
<evidence type="ECO:0000256" key="9">
    <source>
        <dbReference type="ARBA" id="ARBA00022857"/>
    </source>
</evidence>
<dbReference type="InterPro" id="IPR016166">
    <property type="entry name" value="FAD-bd_PCMH"/>
</dbReference>
<organism evidence="18 19">
    <name type="scientific">Candidatus Gottesmanbacteria bacterium GW2011_GWC2_39_8</name>
    <dbReference type="NCBI Taxonomy" id="1618450"/>
    <lineage>
        <taxon>Bacteria</taxon>
        <taxon>Candidatus Gottesmaniibacteriota</taxon>
    </lineage>
</organism>
<dbReference type="SUPFAM" id="SSF56176">
    <property type="entry name" value="FAD-binding/transporter-associated domain-like"/>
    <property type="match status" value="1"/>
</dbReference>
<name>A0A0G0Q2T3_9BACT</name>
<evidence type="ECO:0000259" key="17">
    <source>
        <dbReference type="PROSITE" id="PS51387"/>
    </source>
</evidence>
<evidence type="ECO:0000256" key="7">
    <source>
        <dbReference type="ARBA" id="ARBA00022630"/>
    </source>
</evidence>
<sequence length="331" mass="36513">MVNNKYKKIIEFLGENRIKTDFTLGPLTTFRIGGPADLYYIAYKSEEIIAAIKTAKSLSVPYFVIGGGTNILVSDDGFHGLVIKNESSGIKILAYKGKVHKASKETKFSDIYIEADSGVGVNRLVRYSLDKGLAGLELFLGQPGTVGGAVYINAHNMKRRVFWGEKVYQARIVKEDGTVTDVPAEYFKFDYDKSILQETKETLLSVVMKLSVGNKDKLWAEATDVVTYRAETQPKGKPTAGCTFRNIDKSDAMRIATPEYTCSAGYLIDKVGLKGYQVGNAKFSDQHANFILNLGRATASDVLNLINLAKEKVKDKFGVTLKEEIVLVGNF</sequence>
<evidence type="ECO:0000256" key="16">
    <source>
        <dbReference type="HAMAP-Rule" id="MF_00037"/>
    </source>
</evidence>
<evidence type="ECO:0000256" key="12">
    <source>
        <dbReference type="ARBA" id="ARBA00023002"/>
    </source>
</evidence>
<keyword evidence="10 16" id="KW-0133">Cell shape</keyword>
<comment type="function">
    <text evidence="2 16">Cell wall formation.</text>
</comment>
<dbReference type="GO" id="GO:0008360">
    <property type="term" value="P:regulation of cell shape"/>
    <property type="evidence" value="ECO:0007669"/>
    <property type="project" value="UniProtKB-KW"/>
</dbReference>
<dbReference type="PANTHER" id="PTHR21071:SF4">
    <property type="entry name" value="UDP-N-ACETYLENOLPYRUVOYLGLUCOSAMINE REDUCTASE"/>
    <property type="match status" value="1"/>
</dbReference>
<protein>
    <recommendedName>
        <fullName evidence="16">UDP-N-acetylenolpyruvoylglucosamine reductase</fullName>
        <ecNumber evidence="16">1.3.1.98</ecNumber>
    </recommendedName>
    <alternativeName>
        <fullName evidence="16">UDP-N-acetylmuramate dehydrogenase</fullName>
    </alternativeName>
</protein>
<dbReference type="InterPro" id="IPR036635">
    <property type="entry name" value="MurB_C_sf"/>
</dbReference>
<dbReference type="PANTHER" id="PTHR21071">
    <property type="entry name" value="UDP-N-ACETYLENOLPYRUVOYLGLUCOSAMINE REDUCTASE"/>
    <property type="match status" value="1"/>
</dbReference>
<comment type="caution">
    <text evidence="16">Lacks conserved residue(s) required for the propagation of feature annotation.</text>
</comment>
<dbReference type="InterPro" id="IPR011601">
    <property type="entry name" value="MurB_C"/>
</dbReference>
<dbReference type="EC" id="1.3.1.98" evidence="16"/>
<evidence type="ECO:0000313" key="19">
    <source>
        <dbReference type="Proteomes" id="UP000034539"/>
    </source>
</evidence>
<dbReference type="GO" id="GO:0009252">
    <property type="term" value="P:peptidoglycan biosynthetic process"/>
    <property type="evidence" value="ECO:0007669"/>
    <property type="project" value="UniProtKB-UniRule"/>
</dbReference>
<dbReference type="Gene3D" id="3.30.43.10">
    <property type="entry name" value="Uridine Diphospho-n-acetylenolpyruvylglucosamine Reductase, domain 2"/>
    <property type="match status" value="1"/>
</dbReference>
<evidence type="ECO:0000313" key="18">
    <source>
        <dbReference type="EMBL" id="KKR34438.1"/>
    </source>
</evidence>
<comment type="similarity">
    <text evidence="16">Belongs to the MurB family.</text>
</comment>
<dbReference type="InterPro" id="IPR006094">
    <property type="entry name" value="Oxid_FAD_bind_N"/>
</dbReference>
<dbReference type="Pfam" id="PF01565">
    <property type="entry name" value="FAD_binding_4"/>
    <property type="match status" value="1"/>
</dbReference>
<accession>A0A0G0Q2T3</accession>
<keyword evidence="13 16" id="KW-0131">Cell cycle</keyword>
<evidence type="ECO:0000256" key="4">
    <source>
        <dbReference type="ARBA" id="ARBA00004752"/>
    </source>
</evidence>
<keyword evidence="9 16" id="KW-0521">NADP</keyword>
<dbReference type="GO" id="GO:0005829">
    <property type="term" value="C:cytosol"/>
    <property type="evidence" value="ECO:0007669"/>
    <property type="project" value="TreeGrafter"/>
</dbReference>
<evidence type="ECO:0000256" key="2">
    <source>
        <dbReference type="ARBA" id="ARBA00003921"/>
    </source>
</evidence>
<evidence type="ECO:0000256" key="1">
    <source>
        <dbReference type="ARBA" id="ARBA00001974"/>
    </source>
</evidence>
<keyword evidence="6 16" id="KW-0132">Cell division</keyword>
<dbReference type="EMBL" id="LBXN01000001">
    <property type="protein sequence ID" value="KKR34438.1"/>
    <property type="molecule type" value="Genomic_DNA"/>
</dbReference>